<dbReference type="GO" id="GO:0008074">
    <property type="term" value="C:guanylate cyclase complex, soluble"/>
    <property type="evidence" value="ECO:0007669"/>
    <property type="project" value="TreeGrafter"/>
</dbReference>
<dbReference type="GO" id="GO:0000166">
    <property type="term" value="F:nucleotide binding"/>
    <property type="evidence" value="ECO:0007669"/>
    <property type="project" value="UniProtKB-KW"/>
</dbReference>
<dbReference type="PROSITE" id="PS50125">
    <property type="entry name" value="GUANYLATE_CYCLASE_2"/>
    <property type="match status" value="1"/>
</dbReference>
<dbReference type="CDD" id="cd07302">
    <property type="entry name" value="CHD"/>
    <property type="match status" value="1"/>
</dbReference>
<dbReference type="GO" id="GO:0004383">
    <property type="term" value="F:guanylate cyclase activity"/>
    <property type="evidence" value="ECO:0007669"/>
    <property type="project" value="UniProtKB-EC"/>
</dbReference>
<feature type="region of interest" description="Disordered" evidence="7">
    <location>
        <begin position="413"/>
        <end position="596"/>
    </location>
</feature>
<evidence type="ECO:0000259" key="8">
    <source>
        <dbReference type="PROSITE" id="PS50125"/>
    </source>
</evidence>
<feature type="compositionally biased region" description="Polar residues" evidence="7">
    <location>
        <begin position="703"/>
        <end position="713"/>
    </location>
</feature>
<feature type="compositionally biased region" description="Basic and acidic residues" evidence="7">
    <location>
        <begin position="484"/>
        <end position="534"/>
    </location>
</feature>
<feature type="compositionally biased region" description="Low complexity" evidence="7">
    <location>
        <begin position="320"/>
        <end position="333"/>
    </location>
</feature>
<dbReference type="WBParaSite" id="PSAMB.scaffold825size40796.g9063.t1">
    <property type="protein sequence ID" value="PSAMB.scaffold825size40796.g9063.t1"/>
    <property type="gene ID" value="PSAMB.scaffold825size40796.g9063"/>
</dbReference>
<comment type="similarity">
    <text evidence="6">Belongs to the adenylyl cyclase class-4/guanylyl cyclase family.</text>
</comment>
<dbReference type="EC" id="4.6.1.2" evidence="2"/>
<evidence type="ECO:0000256" key="7">
    <source>
        <dbReference type="SAM" id="MobiDB-lite"/>
    </source>
</evidence>
<evidence type="ECO:0000313" key="10">
    <source>
        <dbReference type="WBParaSite" id="PSAMB.scaffold825size40796.g9063.t1"/>
    </source>
</evidence>
<keyword evidence="4 6" id="KW-0456">Lyase</keyword>
<dbReference type="Pfam" id="PF07701">
    <property type="entry name" value="HNOBA"/>
    <property type="match status" value="1"/>
</dbReference>
<dbReference type="GO" id="GO:0019826">
    <property type="term" value="F:oxygen sensor activity"/>
    <property type="evidence" value="ECO:0007669"/>
    <property type="project" value="TreeGrafter"/>
</dbReference>
<dbReference type="InterPro" id="IPR018297">
    <property type="entry name" value="A/G_cyclase_CS"/>
</dbReference>
<proteinExistence type="inferred from homology"/>
<keyword evidence="3" id="KW-0547">Nucleotide-binding</keyword>
<accession>A0A914XKG5</accession>
<dbReference type="GO" id="GO:0070026">
    <property type="term" value="F:nitric oxide binding"/>
    <property type="evidence" value="ECO:0007669"/>
    <property type="project" value="TreeGrafter"/>
</dbReference>
<evidence type="ECO:0000256" key="1">
    <source>
        <dbReference type="ARBA" id="ARBA00001436"/>
    </source>
</evidence>
<keyword evidence="5" id="KW-0141">cGMP biosynthesis</keyword>
<dbReference type="Proteomes" id="UP000887566">
    <property type="component" value="Unplaced"/>
</dbReference>
<organism evidence="9 10">
    <name type="scientific">Plectus sambesii</name>
    <dbReference type="NCBI Taxonomy" id="2011161"/>
    <lineage>
        <taxon>Eukaryota</taxon>
        <taxon>Metazoa</taxon>
        <taxon>Ecdysozoa</taxon>
        <taxon>Nematoda</taxon>
        <taxon>Chromadorea</taxon>
        <taxon>Plectida</taxon>
        <taxon>Plectina</taxon>
        <taxon>Plectoidea</taxon>
        <taxon>Plectidae</taxon>
        <taxon>Plectus</taxon>
    </lineage>
</organism>
<feature type="region of interest" description="Disordered" evidence="7">
    <location>
        <begin position="673"/>
        <end position="713"/>
    </location>
</feature>
<dbReference type="InterPro" id="IPR029787">
    <property type="entry name" value="Nucleotide_cyclase"/>
</dbReference>
<evidence type="ECO:0000256" key="3">
    <source>
        <dbReference type="ARBA" id="ARBA00022741"/>
    </source>
</evidence>
<feature type="compositionally biased region" description="Basic and acidic residues" evidence="7">
    <location>
        <begin position="548"/>
        <end position="563"/>
    </location>
</feature>
<keyword evidence="9" id="KW-1185">Reference proteome</keyword>
<feature type="compositionally biased region" description="Polar residues" evidence="7">
    <location>
        <begin position="338"/>
        <end position="353"/>
    </location>
</feature>
<protein>
    <recommendedName>
        <fullName evidence="2">guanylate cyclase</fullName>
        <ecNumber evidence="2">4.6.1.2</ecNumber>
    </recommendedName>
</protein>
<dbReference type="Gene3D" id="3.30.70.1230">
    <property type="entry name" value="Nucleotide cyclase"/>
    <property type="match status" value="1"/>
</dbReference>
<evidence type="ECO:0000256" key="5">
    <source>
        <dbReference type="ARBA" id="ARBA00023293"/>
    </source>
</evidence>
<dbReference type="AlphaFoldDB" id="A0A914XKG5"/>
<dbReference type="PANTHER" id="PTHR45655">
    <property type="entry name" value="GUANYLATE CYCLASE SOLUBLE SUBUNIT BETA-2"/>
    <property type="match status" value="1"/>
</dbReference>
<evidence type="ECO:0000256" key="6">
    <source>
        <dbReference type="RuleBase" id="RU000405"/>
    </source>
</evidence>
<feature type="compositionally biased region" description="Polar residues" evidence="7">
    <location>
        <begin position="308"/>
        <end position="318"/>
    </location>
</feature>
<sequence>MGLFLNDYSDADCNREIIMATIQKSDDLKNLLKNEKERSMVLSGMMKEIAQSKKKARELLCQMMPREVANTLLATGQTGNVCESFEEVTIAFAKVCDFLVLTQKMAAADVVNLLNNIYSHFDELVDRHGVYKVETIGESYMISAGIPYRTEFHAEFIGDAALDMVATIKSADIDTGSKSKKVAMKIGVYSGPCVGGIVGKRAPRYCLFGDAVNCASRMESHNKQPLTIQIGPLTKECLERAAPGKFKFKHRGMITLKGKGEMKAYGLIGKAGRPRYQSDPMVFAAVEEEIEEENLAYTPIEEKDQDRASTMSRMSITAYSRGSSQQRGASGSGEDMSPSRSGSPSEHGSNASGGATPRGFDQQSGGVHGVALAARLAKEGTSDSTPFNMLGGGMLHSSSLSSSMRVASGSTINGNLALQGDSKKVPAHVSKSEMVPDSKTYLSSEKKEEKSREKVTESKTNLSPERKEEKSSEKVPDIKTNLSPERKEEKSGEKAVEKKYKSESSKSKKPISKEPLKFKSEKIKADKEEAEKKLTAVKTKQESSAPPEKAKSTRSDSKGKLEQMESAGGLTPPIDAPTMERPPPIKPPTIEEQVRQEAREIVDAQIKSASKNLEKKIIENLQPLPPIEGKEIGLGHEHGQLCCKCDAIRKDPKLKTKVCIIISIMKQPIAEKQRELASVGNDSDDDGEGGMSGDSGIEGTDMVLTSQQAYSND</sequence>
<feature type="compositionally biased region" description="Basic and acidic residues" evidence="7">
    <location>
        <begin position="464"/>
        <end position="477"/>
    </location>
</feature>
<dbReference type="SMART" id="SM00044">
    <property type="entry name" value="CYCc"/>
    <property type="match status" value="1"/>
</dbReference>
<dbReference type="PANTHER" id="PTHR45655:SF8">
    <property type="entry name" value="SOLUBLE GUANYLATE CYCLASE GCY-33"/>
    <property type="match status" value="1"/>
</dbReference>
<name>A0A914XKG5_9BILA</name>
<evidence type="ECO:0000256" key="2">
    <source>
        <dbReference type="ARBA" id="ARBA00012202"/>
    </source>
</evidence>
<dbReference type="PROSITE" id="PS00452">
    <property type="entry name" value="GUANYLATE_CYCLASE_1"/>
    <property type="match status" value="1"/>
</dbReference>
<dbReference type="Gene3D" id="6.10.250.780">
    <property type="match status" value="1"/>
</dbReference>
<feature type="region of interest" description="Disordered" evidence="7">
    <location>
        <begin position="295"/>
        <end position="365"/>
    </location>
</feature>
<dbReference type="InterPro" id="IPR001054">
    <property type="entry name" value="A/G_cyclase"/>
</dbReference>
<reference evidence="10" key="1">
    <citation type="submission" date="2022-11" db="UniProtKB">
        <authorList>
            <consortium name="WormBaseParasite"/>
        </authorList>
    </citation>
    <scope>IDENTIFICATION</scope>
</reference>
<evidence type="ECO:0000256" key="4">
    <source>
        <dbReference type="ARBA" id="ARBA00023239"/>
    </source>
</evidence>
<dbReference type="SUPFAM" id="SSF55073">
    <property type="entry name" value="Nucleotide cyclase"/>
    <property type="match status" value="1"/>
</dbReference>
<dbReference type="Pfam" id="PF00211">
    <property type="entry name" value="Guanylate_cyc"/>
    <property type="match status" value="1"/>
</dbReference>
<dbReference type="InterPro" id="IPR011645">
    <property type="entry name" value="HNOB_dom_associated"/>
</dbReference>
<dbReference type="GO" id="GO:0038060">
    <property type="term" value="P:nitric oxide-cGMP-mediated signaling"/>
    <property type="evidence" value="ECO:0007669"/>
    <property type="project" value="TreeGrafter"/>
</dbReference>
<feature type="domain" description="Guanylate cyclase" evidence="8">
    <location>
        <begin position="89"/>
        <end position="219"/>
    </location>
</feature>
<feature type="compositionally biased region" description="Basic and acidic residues" evidence="7">
    <location>
        <begin position="444"/>
        <end position="457"/>
    </location>
</feature>
<dbReference type="GO" id="GO:0070482">
    <property type="term" value="P:response to oxygen levels"/>
    <property type="evidence" value="ECO:0007669"/>
    <property type="project" value="TreeGrafter"/>
</dbReference>
<comment type="catalytic activity">
    <reaction evidence="1">
        <text>GTP = 3',5'-cyclic GMP + diphosphate</text>
        <dbReference type="Rhea" id="RHEA:13665"/>
        <dbReference type="ChEBI" id="CHEBI:33019"/>
        <dbReference type="ChEBI" id="CHEBI:37565"/>
        <dbReference type="ChEBI" id="CHEBI:57746"/>
        <dbReference type="EC" id="4.6.1.2"/>
    </reaction>
</comment>
<evidence type="ECO:0000313" key="9">
    <source>
        <dbReference type="Proteomes" id="UP000887566"/>
    </source>
</evidence>